<evidence type="ECO:0000313" key="1">
    <source>
        <dbReference type="EMBL" id="GBL77795.1"/>
    </source>
</evidence>
<dbReference type="OrthoDB" id="8031842at2759"/>
<keyword evidence="2" id="KW-1185">Reference proteome</keyword>
<reference evidence="1 2" key="1">
    <citation type="journal article" date="2019" name="Sci. Rep.">
        <title>Orb-weaving spider Araneus ventricosus genome elucidates the spidroin gene catalogue.</title>
        <authorList>
            <person name="Kono N."/>
            <person name="Nakamura H."/>
            <person name="Ohtoshi R."/>
            <person name="Moran D.A.P."/>
            <person name="Shinohara A."/>
            <person name="Yoshida Y."/>
            <person name="Fujiwara M."/>
            <person name="Mori M."/>
            <person name="Tomita M."/>
            <person name="Arakawa K."/>
        </authorList>
    </citation>
    <scope>NUCLEOTIDE SEQUENCE [LARGE SCALE GENOMIC DNA]</scope>
</reference>
<evidence type="ECO:0008006" key="3">
    <source>
        <dbReference type="Google" id="ProtNLM"/>
    </source>
</evidence>
<dbReference type="PANTHER" id="PTHR47326:SF1">
    <property type="entry name" value="HTH PSQ-TYPE DOMAIN-CONTAINING PROTEIN"/>
    <property type="match status" value="1"/>
</dbReference>
<dbReference type="Gene3D" id="3.30.420.10">
    <property type="entry name" value="Ribonuclease H-like superfamily/Ribonuclease H"/>
    <property type="match status" value="1"/>
</dbReference>
<dbReference type="GO" id="GO:0003676">
    <property type="term" value="F:nucleic acid binding"/>
    <property type="evidence" value="ECO:0007669"/>
    <property type="project" value="InterPro"/>
</dbReference>
<name>A0A4Y2AEZ0_ARAVE</name>
<organism evidence="1 2">
    <name type="scientific">Araneus ventricosus</name>
    <name type="common">Orbweaver spider</name>
    <name type="synonym">Epeira ventricosa</name>
    <dbReference type="NCBI Taxonomy" id="182803"/>
    <lineage>
        <taxon>Eukaryota</taxon>
        <taxon>Metazoa</taxon>
        <taxon>Ecdysozoa</taxon>
        <taxon>Arthropoda</taxon>
        <taxon>Chelicerata</taxon>
        <taxon>Arachnida</taxon>
        <taxon>Araneae</taxon>
        <taxon>Araneomorphae</taxon>
        <taxon>Entelegynae</taxon>
        <taxon>Araneoidea</taxon>
        <taxon>Araneidae</taxon>
        <taxon>Araneus</taxon>
    </lineage>
</organism>
<accession>A0A4Y2AEZ0</accession>
<evidence type="ECO:0000313" key="2">
    <source>
        <dbReference type="Proteomes" id="UP000499080"/>
    </source>
</evidence>
<comment type="caution">
    <text evidence="1">The sequence shown here is derived from an EMBL/GenBank/DDBJ whole genome shotgun (WGS) entry which is preliminary data.</text>
</comment>
<dbReference type="InterPro" id="IPR036397">
    <property type="entry name" value="RNaseH_sf"/>
</dbReference>
<dbReference type="Proteomes" id="UP000499080">
    <property type="component" value="Unassembled WGS sequence"/>
</dbReference>
<dbReference type="EMBL" id="BGPR01231686">
    <property type="protein sequence ID" value="GBL77795.1"/>
    <property type="molecule type" value="Genomic_DNA"/>
</dbReference>
<sequence>PLTAGNRYFQTQSATGVNKQNFRYWAPNNPRQIHKQSLHSERVTVWCAVADFGVISPYFFEENGKAVTVTSACYVDMLRNFLQPKLYEHRNLAVWFQQDGATAHTAGISMDLLLVHSTKAKNRRIEKKWCSFEIWHSCWG</sequence>
<protein>
    <recommendedName>
        <fullName evidence="3">Tc1-like transposase DDE domain-containing protein</fullName>
    </recommendedName>
</protein>
<proteinExistence type="predicted"/>
<dbReference type="AlphaFoldDB" id="A0A4Y2AEZ0"/>
<gene>
    <name evidence="1" type="ORF">AVEN_65611_1</name>
</gene>
<dbReference type="PANTHER" id="PTHR47326">
    <property type="entry name" value="TRANSPOSABLE ELEMENT TC3 TRANSPOSASE-LIKE PROTEIN"/>
    <property type="match status" value="1"/>
</dbReference>
<feature type="non-terminal residue" evidence="1">
    <location>
        <position position="1"/>
    </location>
</feature>